<dbReference type="GO" id="GO:0017147">
    <property type="term" value="F:Wnt-protein binding"/>
    <property type="evidence" value="ECO:0007669"/>
    <property type="project" value="TreeGrafter"/>
</dbReference>
<dbReference type="GO" id="GO:0030258">
    <property type="term" value="P:lipid modification"/>
    <property type="evidence" value="ECO:0007669"/>
    <property type="project" value="TreeGrafter"/>
</dbReference>
<dbReference type="PANTHER" id="PTHR13906">
    <property type="entry name" value="PORCUPINE"/>
    <property type="match status" value="1"/>
</dbReference>
<organism evidence="1 2">
    <name type="scientific">Aedes aegypti</name>
    <name type="common">Yellowfever mosquito</name>
    <name type="synonym">Culex aegypti</name>
    <dbReference type="NCBI Taxonomy" id="7159"/>
    <lineage>
        <taxon>Eukaryota</taxon>
        <taxon>Metazoa</taxon>
        <taxon>Ecdysozoa</taxon>
        <taxon>Arthropoda</taxon>
        <taxon>Hexapoda</taxon>
        <taxon>Insecta</taxon>
        <taxon>Pterygota</taxon>
        <taxon>Neoptera</taxon>
        <taxon>Endopterygota</taxon>
        <taxon>Diptera</taxon>
        <taxon>Nematocera</taxon>
        <taxon>Culicoidea</taxon>
        <taxon>Culicidae</taxon>
        <taxon>Culicinae</taxon>
        <taxon>Aedini</taxon>
        <taxon>Aedes</taxon>
        <taxon>Stegomyia</taxon>
    </lineage>
</organism>
<accession>Q16FY1</accession>
<proteinExistence type="predicted"/>
<reference evidence="1" key="2">
    <citation type="journal article" date="2007" name="Science">
        <title>Genome sequence of Aedes aegypti, a major arbovirus vector.</title>
        <authorList>
            <person name="Nene V."/>
            <person name="Wortman J.R."/>
            <person name="Lawson D."/>
            <person name="Haas B."/>
            <person name="Kodira C."/>
            <person name="Tu Z.J."/>
            <person name="Loftus B."/>
            <person name="Xi Z."/>
            <person name="Megy K."/>
            <person name="Grabherr M."/>
            <person name="Ren Q."/>
            <person name="Zdobnov E.M."/>
            <person name="Lobo N.F."/>
            <person name="Campbell K.S."/>
            <person name="Brown S.E."/>
            <person name="Bonaldo M.F."/>
            <person name="Zhu J."/>
            <person name="Sinkins S.P."/>
            <person name="Hogenkamp D.G."/>
            <person name="Amedeo P."/>
            <person name="Arensburger P."/>
            <person name="Atkinson P.W."/>
            <person name="Bidwell S."/>
            <person name="Biedler J."/>
            <person name="Birney E."/>
            <person name="Bruggner R.V."/>
            <person name="Costas J."/>
            <person name="Coy M.R."/>
            <person name="Crabtree J."/>
            <person name="Crawford M."/>
            <person name="Debruyn B."/>
            <person name="Decaprio D."/>
            <person name="Eiglmeier K."/>
            <person name="Eisenstadt E."/>
            <person name="El-Dorry H."/>
            <person name="Gelbart W.M."/>
            <person name="Gomes S.L."/>
            <person name="Hammond M."/>
            <person name="Hannick L.I."/>
            <person name="Hogan J.R."/>
            <person name="Holmes M.H."/>
            <person name="Jaffe D."/>
            <person name="Johnston J.S."/>
            <person name="Kennedy R.C."/>
            <person name="Koo H."/>
            <person name="Kravitz S."/>
            <person name="Kriventseva E.V."/>
            <person name="Kulp D."/>
            <person name="Labutti K."/>
            <person name="Lee E."/>
            <person name="Li S."/>
            <person name="Lovin D.D."/>
            <person name="Mao C."/>
            <person name="Mauceli E."/>
            <person name="Menck C.F."/>
            <person name="Miller J.R."/>
            <person name="Montgomery P."/>
            <person name="Mori A."/>
            <person name="Nascimento A.L."/>
            <person name="Naveira H.F."/>
            <person name="Nusbaum C."/>
            <person name="O'leary S."/>
            <person name="Orvis J."/>
            <person name="Pertea M."/>
            <person name="Quesneville H."/>
            <person name="Reidenbach K.R."/>
            <person name="Rogers Y.H."/>
            <person name="Roth C.W."/>
            <person name="Schneider J.R."/>
            <person name="Schatz M."/>
            <person name="Shumway M."/>
            <person name="Stanke M."/>
            <person name="Stinson E.O."/>
            <person name="Tubio J.M."/>
            <person name="Vanzee J.P."/>
            <person name="Verjovski-Almeida S."/>
            <person name="Werner D."/>
            <person name="White O."/>
            <person name="Wyder S."/>
            <person name="Zeng Q."/>
            <person name="Zhao Q."/>
            <person name="Zhao Y."/>
            <person name="Hill C.A."/>
            <person name="Raikhel A.S."/>
            <person name="Soares M.B."/>
            <person name="Knudson D.L."/>
            <person name="Lee N.H."/>
            <person name="Galagan J."/>
            <person name="Salzberg S.L."/>
            <person name="Paulsen I.T."/>
            <person name="Dimopoulos G."/>
            <person name="Collins F.H."/>
            <person name="Birren B."/>
            <person name="Fraser-Liggett C.M."/>
            <person name="Severson D.W."/>
        </authorList>
    </citation>
    <scope>NUCLEOTIDE SEQUENCE [LARGE SCALE GENOMIC DNA]</scope>
    <source>
        <strain evidence="1">Liverpool</strain>
    </source>
</reference>
<dbReference type="GO" id="GO:1990698">
    <property type="term" value="F:palmitoleoyltransferase activity"/>
    <property type="evidence" value="ECO:0007669"/>
    <property type="project" value="TreeGrafter"/>
</dbReference>
<name>Q16FY1_AEDAE</name>
<evidence type="ECO:0000313" key="2">
    <source>
        <dbReference type="Proteomes" id="UP000682892"/>
    </source>
</evidence>
<reference evidence="1" key="1">
    <citation type="submission" date="2005-10" db="EMBL/GenBank/DDBJ databases">
        <authorList>
            <person name="Loftus B.J."/>
            <person name="Nene V.M."/>
            <person name="Hannick L.I."/>
            <person name="Bidwell S."/>
            <person name="Haas B."/>
            <person name="Amedeo P."/>
            <person name="Orvis J."/>
            <person name="Wortman J.R."/>
            <person name="White O.R."/>
            <person name="Salzberg S."/>
            <person name="Shumway M."/>
            <person name="Koo H."/>
            <person name="Zhao Y."/>
            <person name="Holmes M."/>
            <person name="Miller J."/>
            <person name="Schatz M."/>
            <person name="Pop M."/>
            <person name="Pai G."/>
            <person name="Utterback T."/>
            <person name="Rogers Y.-H."/>
            <person name="Kravitz S."/>
            <person name="Fraser C.M."/>
        </authorList>
    </citation>
    <scope>NUCLEOTIDE SEQUENCE</scope>
    <source>
        <strain evidence="1">Liverpool</strain>
    </source>
</reference>
<protein>
    <submittedName>
        <fullName evidence="1">AAEL014596-PA</fullName>
    </submittedName>
</protein>
<dbReference type="GO" id="GO:0061355">
    <property type="term" value="P:Wnt protein secretion"/>
    <property type="evidence" value="ECO:0007669"/>
    <property type="project" value="TreeGrafter"/>
</dbReference>
<gene>
    <name evidence="1" type="ORF">AaeL_AAEL014596</name>
</gene>
<dbReference type="EMBL" id="CH478367">
    <property type="protein sequence ID" value="EAT33145.1"/>
    <property type="molecule type" value="Genomic_DNA"/>
</dbReference>
<dbReference type="GO" id="GO:0016020">
    <property type="term" value="C:membrane"/>
    <property type="evidence" value="ECO:0007669"/>
    <property type="project" value="TreeGrafter"/>
</dbReference>
<reference evidence="1" key="3">
    <citation type="submission" date="2012-09" db="EMBL/GenBank/DDBJ databases">
        <authorList>
            <consortium name="VectorBase"/>
        </authorList>
    </citation>
    <scope>NUCLEOTIDE SEQUENCE</scope>
    <source>
        <strain evidence="1">Liverpool</strain>
    </source>
</reference>
<dbReference type="HOGENOM" id="CLU_2225380_0_0_1"/>
<dbReference type="Proteomes" id="UP000682892">
    <property type="component" value="Unassembled WGS sequence"/>
</dbReference>
<dbReference type="PaxDb" id="7159-AAEL014596-PA"/>
<dbReference type="STRING" id="7159.Q16FY1"/>
<dbReference type="AlphaFoldDB" id="Q16FY1"/>
<sequence>MHNFLKQYIFRSIKPSGTFAAVFLTYVTSSLLHGLNFQLWATLLTIGVWSYVEYNIRSKLAQIFSACVLVNKCSNTCTKHHLGQSRPMTIFINVTPLSTRWINGKS</sequence>
<dbReference type="eggNOG" id="KOG4312">
    <property type="taxonomic scope" value="Eukaryota"/>
</dbReference>
<dbReference type="InterPro" id="IPR049941">
    <property type="entry name" value="LPLAT_7/PORCN-like"/>
</dbReference>
<dbReference type="GO" id="GO:0005783">
    <property type="term" value="C:endoplasmic reticulum"/>
    <property type="evidence" value="ECO:0007669"/>
    <property type="project" value="TreeGrafter"/>
</dbReference>
<evidence type="ECO:0000313" key="1">
    <source>
        <dbReference type="EMBL" id="EAT33145.1"/>
    </source>
</evidence>
<dbReference type="PANTHER" id="PTHR13906:SF12">
    <property type="entry name" value="PROTEIN-SERINE O-PALMITOLEOYLTRANSFERASE PORCUPINE"/>
    <property type="match status" value="1"/>
</dbReference>
<dbReference type="VEuPathDB" id="VectorBase:AAEL014596"/>